<organism evidence="2 3">
    <name type="scientific">Candidatus Azambacteria bacterium RBG_16_47_10</name>
    <dbReference type="NCBI Taxonomy" id="1797292"/>
    <lineage>
        <taxon>Bacteria</taxon>
        <taxon>Candidatus Azamiibacteriota</taxon>
    </lineage>
</organism>
<reference evidence="2 3" key="1">
    <citation type="journal article" date="2016" name="Nat. Commun.">
        <title>Thousands of microbial genomes shed light on interconnected biogeochemical processes in an aquifer system.</title>
        <authorList>
            <person name="Anantharaman K."/>
            <person name="Brown C.T."/>
            <person name="Hug L.A."/>
            <person name="Sharon I."/>
            <person name="Castelle C.J."/>
            <person name="Probst A.J."/>
            <person name="Thomas B.C."/>
            <person name="Singh A."/>
            <person name="Wilkins M.J."/>
            <person name="Karaoz U."/>
            <person name="Brodie E.L."/>
            <person name="Williams K.H."/>
            <person name="Hubbard S.S."/>
            <person name="Banfield J.F."/>
        </authorList>
    </citation>
    <scope>NUCLEOTIDE SEQUENCE [LARGE SCALE GENOMIC DNA]</scope>
</reference>
<keyword evidence="1" id="KW-0472">Membrane</keyword>
<evidence type="ECO:0000313" key="3">
    <source>
        <dbReference type="Proteomes" id="UP000176639"/>
    </source>
</evidence>
<accession>A0A1F5B099</accession>
<sequence>MIDKLRYYKTMPFKHIPLILAGIAAVTFIVGYVLISRQLGSVRKETQTMMGKSVVTPIIPRASETASAAQ</sequence>
<dbReference type="Proteomes" id="UP000176639">
    <property type="component" value="Unassembled WGS sequence"/>
</dbReference>
<name>A0A1F5B099_9BACT</name>
<keyword evidence="1" id="KW-0812">Transmembrane</keyword>
<keyword evidence="1" id="KW-1133">Transmembrane helix</keyword>
<dbReference type="EMBL" id="MEYI01000016">
    <property type="protein sequence ID" value="OGD24063.1"/>
    <property type="molecule type" value="Genomic_DNA"/>
</dbReference>
<proteinExistence type="predicted"/>
<feature type="transmembrane region" description="Helical" evidence="1">
    <location>
        <begin position="15"/>
        <end position="35"/>
    </location>
</feature>
<protein>
    <submittedName>
        <fullName evidence="2">Uncharacterized protein</fullName>
    </submittedName>
</protein>
<gene>
    <name evidence="2" type="ORF">A2Z10_00955</name>
</gene>
<dbReference type="AlphaFoldDB" id="A0A1F5B099"/>
<evidence type="ECO:0000256" key="1">
    <source>
        <dbReference type="SAM" id="Phobius"/>
    </source>
</evidence>
<comment type="caution">
    <text evidence="2">The sequence shown here is derived from an EMBL/GenBank/DDBJ whole genome shotgun (WGS) entry which is preliminary data.</text>
</comment>
<evidence type="ECO:0000313" key="2">
    <source>
        <dbReference type="EMBL" id="OGD24063.1"/>
    </source>
</evidence>